<dbReference type="Proteomes" id="UP001375240">
    <property type="component" value="Unassembled WGS sequence"/>
</dbReference>
<comment type="caution">
    <text evidence="1">The sequence shown here is derived from an EMBL/GenBank/DDBJ whole genome shotgun (WGS) entry which is preliminary data.</text>
</comment>
<dbReference type="GO" id="GO:0003676">
    <property type="term" value="F:nucleic acid binding"/>
    <property type="evidence" value="ECO:0007669"/>
    <property type="project" value="InterPro"/>
</dbReference>
<dbReference type="GO" id="GO:0032259">
    <property type="term" value="P:methylation"/>
    <property type="evidence" value="ECO:0007669"/>
    <property type="project" value="InterPro"/>
</dbReference>
<proteinExistence type="predicted"/>
<dbReference type="CDD" id="cd02440">
    <property type="entry name" value="AdoMet_MTases"/>
    <property type="match status" value="1"/>
</dbReference>
<dbReference type="PANTHER" id="PTHR18895">
    <property type="entry name" value="HEMK METHYLTRANSFERASE"/>
    <property type="match status" value="1"/>
</dbReference>
<name>A0AAV9UTF7_9PEZI</name>
<reference evidence="1 2" key="1">
    <citation type="submission" date="2019-10" db="EMBL/GenBank/DDBJ databases">
        <authorList>
            <person name="Palmer J.M."/>
        </authorList>
    </citation>
    <scope>NUCLEOTIDE SEQUENCE [LARGE SCALE GENOMIC DNA]</scope>
    <source>
        <strain evidence="1 2">TWF696</strain>
    </source>
</reference>
<dbReference type="InterPro" id="IPR029063">
    <property type="entry name" value="SAM-dependent_MTases_sf"/>
</dbReference>
<dbReference type="GO" id="GO:0008168">
    <property type="term" value="F:methyltransferase activity"/>
    <property type="evidence" value="ECO:0007669"/>
    <property type="project" value="InterPro"/>
</dbReference>
<sequence length="377" mass="40940">MNNGNNFHQSETISTAERSSIGDLVKFLAAKNYRFLCPTPETHNNYLTSRKGPQTKASSLTDIFGWSLPVERSVLKELLPQSLDIDRIFERIDANSDVLKATIRVTSLNFNGPVYSYPCNDERKITLDLYVHSAFPCRGSGRGGVFCGPDTYRYLSYLASPSVKEFIEESCRTVKTSGGGTATAVDLGCGPGAGALGLHRQYGHIFTSIQGLDINPYAIAFSEVNAGSVETKYQNVNGMSVADLAFKESSFLSAIDGIEDLALVISDPPYISTATATGVYCDGGDDGMAFAIDVIDRSLKLLAPGGLVIMHTGVSVPGDAPEKDRLLERCQQLEKKGEAEILQYVLIDNDVFGNEVGQDPQNRLGWLQVVGMVLRKK</sequence>
<dbReference type="InterPro" id="IPR050320">
    <property type="entry name" value="N5-glutamine_MTase"/>
</dbReference>
<dbReference type="EMBL" id="JAVHNQ010000005">
    <property type="protein sequence ID" value="KAK6346622.1"/>
    <property type="molecule type" value="Genomic_DNA"/>
</dbReference>
<dbReference type="AlphaFoldDB" id="A0AAV9UTF7"/>
<accession>A0AAV9UTF7</accession>
<dbReference type="InterPro" id="IPR002052">
    <property type="entry name" value="DNA_methylase_N6_adenine_CS"/>
</dbReference>
<dbReference type="GO" id="GO:0005739">
    <property type="term" value="C:mitochondrion"/>
    <property type="evidence" value="ECO:0007669"/>
    <property type="project" value="TreeGrafter"/>
</dbReference>
<gene>
    <name evidence="1" type="ORF">TWF696_006742</name>
</gene>
<keyword evidence="2" id="KW-1185">Reference proteome</keyword>
<dbReference type="Gene3D" id="3.40.50.150">
    <property type="entry name" value="Vaccinia Virus protein VP39"/>
    <property type="match status" value="1"/>
</dbReference>
<dbReference type="SUPFAM" id="SSF53335">
    <property type="entry name" value="S-adenosyl-L-methionine-dependent methyltransferases"/>
    <property type="match status" value="1"/>
</dbReference>
<evidence type="ECO:0000313" key="2">
    <source>
        <dbReference type="Proteomes" id="UP001375240"/>
    </source>
</evidence>
<dbReference type="PANTHER" id="PTHR18895:SF74">
    <property type="entry name" value="MTRF1L RELEASE FACTOR GLUTAMINE METHYLTRANSFERASE"/>
    <property type="match status" value="1"/>
</dbReference>
<protein>
    <recommendedName>
        <fullName evidence="3">S-adenosyl-L-methionine-dependent methyltransferase</fullName>
    </recommendedName>
</protein>
<dbReference type="PROSITE" id="PS00092">
    <property type="entry name" value="N6_MTASE"/>
    <property type="match status" value="1"/>
</dbReference>
<evidence type="ECO:0008006" key="3">
    <source>
        <dbReference type="Google" id="ProtNLM"/>
    </source>
</evidence>
<organism evidence="1 2">
    <name type="scientific">Orbilia brochopaga</name>
    <dbReference type="NCBI Taxonomy" id="3140254"/>
    <lineage>
        <taxon>Eukaryota</taxon>
        <taxon>Fungi</taxon>
        <taxon>Dikarya</taxon>
        <taxon>Ascomycota</taxon>
        <taxon>Pezizomycotina</taxon>
        <taxon>Orbiliomycetes</taxon>
        <taxon>Orbiliales</taxon>
        <taxon>Orbiliaceae</taxon>
        <taxon>Orbilia</taxon>
    </lineage>
</organism>
<evidence type="ECO:0000313" key="1">
    <source>
        <dbReference type="EMBL" id="KAK6346622.1"/>
    </source>
</evidence>